<keyword evidence="3" id="KW-0378">Hydrolase</keyword>
<dbReference type="Proteomes" id="UP000005824">
    <property type="component" value="Unassembled WGS sequence"/>
</dbReference>
<accession>B4CUB8</accession>
<dbReference type="InParanoid" id="B4CUB8"/>
<evidence type="ECO:0000313" key="7">
    <source>
        <dbReference type="Proteomes" id="UP000005824"/>
    </source>
</evidence>
<sequence length="286" mass="31719">MATTTIPELMKQIDSRTNEDFTPSLAQRNSIKKLLLPLFLQVGTTAQSLRADSAGFWHVGEERYWLPRLVFRGAQETGEETIRLAIFAGLHGDEPAGVHALVDLLRVLEADPFMGRAYRIHIYPLCNPTGFEDGTRHSRSGADLNREFWRGSLEPEVAIIERELLLNKFHGIISLHSDDTSDGVYGFVRGATLTQHLMKPALAAAEAALPVNQAAIIDGFHAVEGIIHTAYDGILTAPPGTTPAPFEIILESPHHAPMDLQRQAFVLALEQILRHYRRMISYAANL</sequence>
<evidence type="ECO:0000256" key="2">
    <source>
        <dbReference type="ARBA" id="ARBA00022723"/>
    </source>
</evidence>
<feature type="domain" description="Succinylglutamate desuccinylase/Aspartoacylase catalytic" evidence="5">
    <location>
        <begin position="82"/>
        <end position="208"/>
    </location>
</feature>
<name>B4CUB8_9BACT</name>
<comment type="caution">
    <text evidence="6">The sequence shown here is derived from an EMBL/GenBank/DDBJ whole genome shotgun (WGS) entry which is preliminary data.</text>
</comment>
<gene>
    <name evidence="6" type="ORF">CfE428DRAFT_0281</name>
</gene>
<dbReference type="Gene3D" id="3.40.630.10">
    <property type="entry name" value="Zn peptidases"/>
    <property type="match status" value="1"/>
</dbReference>
<dbReference type="RefSeq" id="WP_006977608.1">
    <property type="nucleotide sequence ID" value="NZ_ABVL01000001.1"/>
</dbReference>
<evidence type="ECO:0000256" key="4">
    <source>
        <dbReference type="ARBA" id="ARBA00022833"/>
    </source>
</evidence>
<organism evidence="6 7">
    <name type="scientific">Chthoniobacter flavus Ellin428</name>
    <dbReference type="NCBI Taxonomy" id="497964"/>
    <lineage>
        <taxon>Bacteria</taxon>
        <taxon>Pseudomonadati</taxon>
        <taxon>Verrucomicrobiota</taxon>
        <taxon>Spartobacteria</taxon>
        <taxon>Chthoniobacterales</taxon>
        <taxon>Chthoniobacteraceae</taxon>
        <taxon>Chthoniobacter</taxon>
    </lineage>
</organism>
<protein>
    <recommendedName>
        <fullName evidence="5">Succinylglutamate desuccinylase/Aspartoacylase catalytic domain-containing protein</fullName>
    </recommendedName>
</protein>
<proteinExistence type="predicted"/>
<evidence type="ECO:0000259" key="5">
    <source>
        <dbReference type="Pfam" id="PF24827"/>
    </source>
</evidence>
<keyword evidence="2" id="KW-0479">Metal-binding</keyword>
<dbReference type="Pfam" id="PF24827">
    <property type="entry name" value="AstE_AspA_cat"/>
    <property type="match status" value="1"/>
</dbReference>
<dbReference type="EMBL" id="ABVL01000001">
    <property type="protein sequence ID" value="EDY22156.1"/>
    <property type="molecule type" value="Genomic_DNA"/>
</dbReference>
<evidence type="ECO:0000256" key="1">
    <source>
        <dbReference type="ARBA" id="ARBA00001947"/>
    </source>
</evidence>
<keyword evidence="7" id="KW-1185">Reference proteome</keyword>
<dbReference type="AlphaFoldDB" id="B4CUB8"/>
<dbReference type="GO" id="GO:0046872">
    <property type="term" value="F:metal ion binding"/>
    <property type="evidence" value="ECO:0007669"/>
    <property type="project" value="UniProtKB-KW"/>
</dbReference>
<dbReference type="InterPro" id="IPR055438">
    <property type="entry name" value="AstE_AspA_cat"/>
</dbReference>
<dbReference type="SUPFAM" id="SSF53187">
    <property type="entry name" value="Zn-dependent exopeptidases"/>
    <property type="match status" value="1"/>
</dbReference>
<reference evidence="6 7" key="1">
    <citation type="journal article" date="2011" name="J. Bacteriol.">
        <title>Genome sequence of Chthoniobacter flavus Ellin428, an aerobic heterotrophic soil bacterium.</title>
        <authorList>
            <person name="Kant R."/>
            <person name="van Passel M.W."/>
            <person name="Palva A."/>
            <person name="Lucas S."/>
            <person name="Lapidus A."/>
            <person name="Glavina Del Rio T."/>
            <person name="Dalin E."/>
            <person name="Tice H."/>
            <person name="Bruce D."/>
            <person name="Goodwin L."/>
            <person name="Pitluck S."/>
            <person name="Larimer F.W."/>
            <person name="Land M.L."/>
            <person name="Hauser L."/>
            <person name="Sangwan P."/>
            <person name="de Vos W.M."/>
            <person name="Janssen P.H."/>
            <person name="Smidt H."/>
        </authorList>
    </citation>
    <scope>NUCLEOTIDE SEQUENCE [LARGE SCALE GENOMIC DNA]</scope>
    <source>
        <strain evidence="6 7">Ellin428</strain>
    </source>
</reference>
<comment type="cofactor">
    <cofactor evidence="1">
        <name>Zn(2+)</name>
        <dbReference type="ChEBI" id="CHEBI:29105"/>
    </cofactor>
</comment>
<dbReference type="GO" id="GO:0016788">
    <property type="term" value="F:hydrolase activity, acting on ester bonds"/>
    <property type="evidence" value="ECO:0007669"/>
    <property type="project" value="InterPro"/>
</dbReference>
<dbReference type="STRING" id="497964.CfE428DRAFT_0281"/>
<evidence type="ECO:0000313" key="6">
    <source>
        <dbReference type="EMBL" id="EDY22156.1"/>
    </source>
</evidence>
<keyword evidence="4" id="KW-0862">Zinc</keyword>
<evidence type="ECO:0000256" key="3">
    <source>
        <dbReference type="ARBA" id="ARBA00022801"/>
    </source>
</evidence>
<dbReference type="eggNOG" id="COG2866">
    <property type="taxonomic scope" value="Bacteria"/>
</dbReference>